<dbReference type="GO" id="GO:0005840">
    <property type="term" value="C:ribosome"/>
    <property type="evidence" value="ECO:0007669"/>
    <property type="project" value="UniProtKB-KW"/>
</dbReference>
<keyword evidence="3" id="KW-1185">Reference proteome</keyword>
<sequence length="668" mass="75669">MADKPKTGGKNKAAKINMAPREELPAGFVPDCLVWEIVKHNHAFLFNSQHQRFSKERYNIMGKNTPQFSGLLQKSVMNLELAQSGAKVILRNMNLQDSRRPRSRVRAMRLSKCLSHMDFLRKFVRQSRPELTKPFLQKYVKLTHAKLDENRRRACAATAQRRPGRAVSLLRNQLVRRVQRGLEVHLPQPLQLAALVDVVEQQPRPEGLHARRGRLELLAGHLEQQPHLAVALRGRLQAVHPLADALLQHRVPQAHVAVVEHAEGPRAEAAAPDDVLAIVHPEELDEKVEEEHGCRPAGREEGVPVARHVEVVPAHQAVVDEEVSAVLHHVPEPQLQQQVVGQRPRAAQPLRGEPALQPVVVVGRRVRSSQLVDPRRSAAPRPTNELGSPMRIPVALQRATSRRLRFRALPRRVVPPPTPYLTHPRGLITAASTVQPSASKRQATGRAAACGRLLHGRRHVAPPHVCQVKNAILRHCVHGSEAARHRLQNVHLRCYDVVRREGARGHLDDPLQIRVPRNVHPVLPQRARQQEGRHADAQHLVVAQRLLQAVALQQPVHVPVEEEHRQVRRALVRVEHLRHPPQVRQQVVSVLHHRRRPIHLPLLPCGEHCVRLLVVVRPVLGAARLQPLVEDHQLVHHVHYATLHARVLCVRALQRRHLDFLQRRRRLQ</sequence>
<organism evidence="2 3">
    <name type="scientific">Babesia caballi</name>
    <dbReference type="NCBI Taxonomy" id="5871"/>
    <lineage>
        <taxon>Eukaryota</taxon>
        <taxon>Sar</taxon>
        <taxon>Alveolata</taxon>
        <taxon>Apicomplexa</taxon>
        <taxon>Aconoidasida</taxon>
        <taxon>Piroplasmida</taxon>
        <taxon>Babesiidae</taxon>
        <taxon>Babesia</taxon>
    </lineage>
</organism>
<dbReference type="EMBL" id="BPLF01000001">
    <property type="protein sequence ID" value="GIX62195.1"/>
    <property type="molecule type" value="Genomic_DNA"/>
</dbReference>
<proteinExistence type="predicted"/>
<protein>
    <submittedName>
        <fullName evidence="2">60S ribosomal protein L28</fullName>
    </submittedName>
</protein>
<accession>A0AAV4LQW7</accession>
<dbReference type="Proteomes" id="UP001497744">
    <property type="component" value="Unassembled WGS sequence"/>
</dbReference>
<feature type="domain" description="Ribosomal eL28/Mak16" evidence="1">
    <location>
        <begin position="33"/>
        <end position="144"/>
    </location>
</feature>
<dbReference type="AlphaFoldDB" id="A0AAV4LQW7"/>
<dbReference type="RefSeq" id="XP_067714264.1">
    <property type="nucleotide sequence ID" value="XM_067858163.1"/>
</dbReference>
<dbReference type="InterPro" id="IPR029004">
    <property type="entry name" value="Ribosomal_eL28/Mak16"/>
</dbReference>
<dbReference type="Gene3D" id="3.30.390.110">
    <property type="match status" value="1"/>
</dbReference>
<reference evidence="2 3" key="1">
    <citation type="submission" date="2021-06" db="EMBL/GenBank/DDBJ databases">
        <title>Genome sequence of Babesia caballi.</title>
        <authorList>
            <person name="Yamagishi J."/>
            <person name="Kidaka T."/>
            <person name="Ochi A."/>
        </authorList>
    </citation>
    <scope>NUCLEOTIDE SEQUENCE [LARGE SCALE GENOMIC DNA]</scope>
    <source>
        <strain evidence="2">USDA-D6B2</strain>
    </source>
</reference>
<evidence type="ECO:0000313" key="3">
    <source>
        <dbReference type="Proteomes" id="UP001497744"/>
    </source>
</evidence>
<gene>
    <name evidence="2" type="ORF">BcabD6B2_16300</name>
</gene>
<comment type="caution">
    <text evidence="2">The sequence shown here is derived from an EMBL/GenBank/DDBJ whole genome shotgun (WGS) entry which is preliminary data.</text>
</comment>
<evidence type="ECO:0000313" key="2">
    <source>
        <dbReference type="EMBL" id="GIX62195.1"/>
    </source>
</evidence>
<name>A0AAV4LQW7_BABCB</name>
<keyword evidence="2" id="KW-0689">Ribosomal protein</keyword>
<dbReference type="GeneID" id="94193676"/>
<dbReference type="Pfam" id="PF01778">
    <property type="entry name" value="Ribosomal_L28e"/>
    <property type="match status" value="1"/>
</dbReference>
<keyword evidence="2" id="KW-0687">Ribonucleoprotein</keyword>
<evidence type="ECO:0000259" key="1">
    <source>
        <dbReference type="Pfam" id="PF01778"/>
    </source>
</evidence>